<protein>
    <submittedName>
        <fullName evidence="2">Uncharacterized protein</fullName>
    </submittedName>
</protein>
<proteinExistence type="predicted"/>
<evidence type="ECO:0000256" key="1">
    <source>
        <dbReference type="SAM" id="Phobius"/>
    </source>
</evidence>
<comment type="caution">
    <text evidence="2">The sequence shown here is derived from an EMBL/GenBank/DDBJ whole genome shotgun (WGS) entry which is preliminary data.</text>
</comment>
<gene>
    <name evidence="2" type="ORF">PPEP_a1696</name>
</gene>
<dbReference type="EMBL" id="AQHF01000026">
    <property type="protein sequence ID" value="MBE0347280.1"/>
    <property type="molecule type" value="Genomic_DNA"/>
</dbReference>
<keyword evidence="1" id="KW-1133">Transmembrane helix</keyword>
<accession>A0A8I0T4R9</accession>
<evidence type="ECO:0000313" key="3">
    <source>
        <dbReference type="Proteomes" id="UP000660708"/>
    </source>
</evidence>
<keyword evidence="1" id="KW-0812">Transmembrane</keyword>
<keyword evidence="3" id="KW-1185">Reference proteome</keyword>
<feature type="transmembrane region" description="Helical" evidence="1">
    <location>
        <begin position="217"/>
        <end position="239"/>
    </location>
</feature>
<keyword evidence="1" id="KW-0472">Membrane</keyword>
<name>A0A8I0T4R9_9GAMM</name>
<sequence length="359" mass="39509">MEIINKIQQAASSYLTGKLSYFDGTHYAVKASGFSETKQPGAICIVARNHCVETKKSYSSISRKELQAILTLEKKNAAQPTCYRVIENAKQDAFEVHKTVFSVSVETLKNAWLLIPESFLLGTLYPKQLLSVETPSGTLYSYMSDSLHCLYQAGLIRSIEAFKHSVGLPDDVNDQTLTLSDYAKAIGQIGVNKSLLELLRASAVCTQGKVNANKLHALYIAPLMTFTILLGSAVGMQLYQLNKNEAVALAASDEIKTILATSNNITQMNAVIAEVNEQILSKPLAYHHWQLLALLVEEKVKFNFLRYENNAVVVDGEVENSSKMLAKLNQHPLVQSAQFTGAVSKSGDTDKFNLNITLN</sequence>
<evidence type="ECO:0000313" key="2">
    <source>
        <dbReference type="EMBL" id="MBE0347280.1"/>
    </source>
</evidence>
<dbReference type="AlphaFoldDB" id="A0A8I0T4R9"/>
<reference evidence="2 3" key="1">
    <citation type="submission" date="2015-06" db="EMBL/GenBank/DDBJ databases">
        <title>Genome sequence of Pseudoalteromonas peptidolytica.</title>
        <authorList>
            <person name="Xie B.-B."/>
            <person name="Rong J.-C."/>
            <person name="Qin Q.-L."/>
            <person name="Zhang Y.-Z."/>
        </authorList>
    </citation>
    <scope>NUCLEOTIDE SEQUENCE [LARGE SCALE GENOMIC DNA]</scope>
    <source>
        <strain evidence="2 3">F12-50-A1</strain>
    </source>
</reference>
<dbReference type="Proteomes" id="UP000660708">
    <property type="component" value="Unassembled WGS sequence"/>
</dbReference>
<organism evidence="2 3">
    <name type="scientific">Pseudoalteromonas peptidolytica F12-50-A1</name>
    <dbReference type="NCBI Taxonomy" id="1315280"/>
    <lineage>
        <taxon>Bacteria</taxon>
        <taxon>Pseudomonadati</taxon>
        <taxon>Pseudomonadota</taxon>
        <taxon>Gammaproteobacteria</taxon>
        <taxon>Alteromonadales</taxon>
        <taxon>Pseudoalteromonadaceae</taxon>
        <taxon>Pseudoalteromonas</taxon>
    </lineage>
</organism>
<dbReference type="RefSeq" id="WP_147389412.1">
    <property type="nucleotide sequence ID" value="NZ_AQHF01000026.1"/>
</dbReference>